<sequence length="105" mass="11142">MAKGILKVKAKSSGGNTSVKMMAKHVMESGQRKDAKTGELIPALFLQTLIVKLADKVVFEANLGPAVSKNPYFAFSFEGGASGDEMTMDWIESTGKTGTETAAIK</sequence>
<feature type="domain" description="Sulphur oxidation protein SoxZ" evidence="1">
    <location>
        <begin position="8"/>
        <end position="102"/>
    </location>
</feature>
<dbReference type="InterPro" id="IPR013783">
    <property type="entry name" value="Ig-like_fold"/>
</dbReference>
<dbReference type="STRING" id="1045558.SAMN05216175_12150"/>
<protein>
    <submittedName>
        <fullName evidence="2">Sulfur-oxidizing protein SoxZ</fullName>
    </submittedName>
</protein>
<keyword evidence="3" id="KW-1185">Reference proteome</keyword>
<evidence type="ECO:0000259" key="1">
    <source>
        <dbReference type="Pfam" id="PF08770"/>
    </source>
</evidence>
<accession>A0A1I2W1H7</accession>
<dbReference type="AlphaFoldDB" id="A0A1I2W1H7"/>
<dbReference type="InterPro" id="IPR030995">
    <property type="entry name" value="SoxZ"/>
</dbReference>
<evidence type="ECO:0000313" key="2">
    <source>
        <dbReference type="EMBL" id="SFG95254.1"/>
    </source>
</evidence>
<dbReference type="SUPFAM" id="SSF81296">
    <property type="entry name" value="E set domains"/>
    <property type="match status" value="1"/>
</dbReference>
<organism evidence="2 3">
    <name type="scientific">Neptunomonas qingdaonensis</name>
    <dbReference type="NCBI Taxonomy" id="1045558"/>
    <lineage>
        <taxon>Bacteria</taxon>
        <taxon>Pseudomonadati</taxon>
        <taxon>Pseudomonadota</taxon>
        <taxon>Gammaproteobacteria</taxon>
        <taxon>Oceanospirillales</taxon>
        <taxon>Oceanospirillaceae</taxon>
        <taxon>Neptunomonas</taxon>
    </lineage>
</organism>
<evidence type="ECO:0000313" key="3">
    <source>
        <dbReference type="Proteomes" id="UP000198623"/>
    </source>
</evidence>
<dbReference type="InterPro" id="IPR014756">
    <property type="entry name" value="Ig_E-set"/>
</dbReference>
<dbReference type="OrthoDB" id="9795530at2"/>
<proteinExistence type="predicted"/>
<dbReference type="InterPro" id="IPR014880">
    <property type="entry name" value="SoxZ_dom"/>
</dbReference>
<name>A0A1I2W1H7_9GAMM</name>
<gene>
    <name evidence="2" type="ORF">SAMN05216175_12150</name>
</gene>
<dbReference type="EMBL" id="FOOU01000021">
    <property type="protein sequence ID" value="SFG95254.1"/>
    <property type="molecule type" value="Genomic_DNA"/>
</dbReference>
<reference evidence="3" key="1">
    <citation type="submission" date="2016-10" db="EMBL/GenBank/DDBJ databases">
        <authorList>
            <person name="Varghese N."/>
            <person name="Submissions S."/>
        </authorList>
    </citation>
    <scope>NUCLEOTIDE SEQUENCE [LARGE SCALE GENOMIC DNA]</scope>
    <source>
        <strain evidence="3">CGMCC 1.10971</strain>
    </source>
</reference>
<dbReference type="RefSeq" id="WP_090730758.1">
    <property type="nucleotide sequence ID" value="NZ_FOOU01000021.1"/>
</dbReference>
<dbReference type="NCBIfam" id="TIGR04490">
    <property type="entry name" value="SoxZ_true"/>
    <property type="match status" value="1"/>
</dbReference>
<dbReference type="Proteomes" id="UP000198623">
    <property type="component" value="Unassembled WGS sequence"/>
</dbReference>
<dbReference type="Gene3D" id="2.60.40.10">
    <property type="entry name" value="Immunoglobulins"/>
    <property type="match status" value="1"/>
</dbReference>
<dbReference type="Pfam" id="PF08770">
    <property type="entry name" value="SoxZ"/>
    <property type="match status" value="1"/>
</dbReference>